<protein>
    <submittedName>
        <fullName evidence="2">Uncharacterized protein</fullName>
    </submittedName>
</protein>
<evidence type="ECO:0000313" key="2">
    <source>
        <dbReference type="EMBL" id="ARP86306.1"/>
    </source>
</evidence>
<dbReference type="AlphaFoldDB" id="A0A1W6YZ20"/>
<keyword evidence="3" id="KW-1185">Reference proteome</keyword>
<feature type="transmembrane region" description="Helical" evidence="1">
    <location>
        <begin position="15"/>
        <end position="38"/>
    </location>
</feature>
<keyword evidence="1" id="KW-1133">Transmembrane helix</keyword>
<gene>
    <name evidence="2" type="ORF">CAL13_08925</name>
</gene>
<evidence type="ECO:0000313" key="3">
    <source>
        <dbReference type="Proteomes" id="UP000194139"/>
    </source>
</evidence>
<dbReference type="EMBL" id="CP021109">
    <property type="protein sequence ID" value="ARP86306.1"/>
    <property type="molecule type" value="Genomic_DNA"/>
</dbReference>
<accession>A0A1W6YZ20</accession>
<proteinExistence type="predicted"/>
<reference evidence="2 3" key="1">
    <citation type="submission" date="2017-05" db="EMBL/GenBank/DDBJ databases">
        <title>Complete and WGS of Bordetella genogroups.</title>
        <authorList>
            <person name="Spilker T."/>
            <person name="LiPuma J."/>
        </authorList>
    </citation>
    <scope>NUCLEOTIDE SEQUENCE [LARGE SCALE GENOMIC DNA]</scope>
    <source>
        <strain evidence="2 3">AU17164</strain>
    </source>
</reference>
<keyword evidence="1" id="KW-0472">Membrane</keyword>
<dbReference type="RefSeq" id="WP_086072143.1">
    <property type="nucleotide sequence ID" value="NZ_CP021109.1"/>
</dbReference>
<sequence>MAEEPKEGWLVSAKVLVSMIASAFVILGSVLGGCGWVIGLYNGMDKRLTIVEASNARMGDDIRDIKTMLSQLLMNRADNRPETRGWTK</sequence>
<dbReference type="Proteomes" id="UP000194139">
    <property type="component" value="Chromosome"/>
</dbReference>
<keyword evidence="1" id="KW-0812">Transmembrane</keyword>
<evidence type="ECO:0000256" key="1">
    <source>
        <dbReference type="SAM" id="Phobius"/>
    </source>
</evidence>
<dbReference type="PROSITE" id="PS51257">
    <property type="entry name" value="PROKAR_LIPOPROTEIN"/>
    <property type="match status" value="1"/>
</dbReference>
<name>A0A1W6YZ20_9BORD</name>
<organism evidence="2 3">
    <name type="scientific">Bordetella genomosp. 9</name>
    <dbReference type="NCBI Taxonomy" id="1416803"/>
    <lineage>
        <taxon>Bacteria</taxon>
        <taxon>Pseudomonadati</taxon>
        <taxon>Pseudomonadota</taxon>
        <taxon>Betaproteobacteria</taxon>
        <taxon>Burkholderiales</taxon>
        <taxon>Alcaligenaceae</taxon>
        <taxon>Bordetella</taxon>
    </lineage>
</organism>